<evidence type="ECO:0000313" key="2">
    <source>
        <dbReference type="EMBL" id="EPY32796.1"/>
    </source>
</evidence>
<keyword evidence="3" id="KW-1185">Reference proteome</keyword>
<gene>
    <name evidence="2" type="ORF">STCU_02641</name>
</gene>
<evidence type="ECO:0000256" key="1">
    <source>
        <dbReference type="SAM" id="Phobius"/>
    </source>
</evidence>
<dbReference type="OrthoDB" id="239166at2759"/>
<comment type="caution">
    <text evidence="2">The sequence shown here is derived from an EMBL/GenBank/DDBJ whole genome shotgun (WGS) entry which is preliminary data.</text>
</comment>
<feature type="transmembrane region" description="Helical" evidence="1">
    <location>
        <begin position="49"/>
        <end position="70"/>
    </location>
</feature>
<reference evidence="2 3" key="1">
    <citation type="journal article" date="2013" name="PLoS ONE">
        <title>Predicting the Proteins of Angomonas deanei, Strigomonas culicis and Their Respective Endosymbionts Reveals New Aspects of the Trypanosomatidae Family.</title>
        <authorList>
            <person name="Motta M.C."/>
            <person name="Martins A.C."/>
            <person name="de Souza S.S."/>
            <person name="Catta-Preta C.M."/>
            <person name="Silva R."/>
            <person name="Klein C.C."/>
            <person name="de Almeida L.G."/>
            <person name="de Lima Cunha O."/>
            <person name="Ciapina L.P."/>
            <person name="Brocchi M."/>
            <person name="Colabardini A.C."/>
            <person name="de Araujo Lima B."/>
            <person name="Machado C.R."/>
            <person name="de Almeida Soares C.M."/>
            <person name="Probst C.M."/>
            <person name="de Menezes C.B."/>
            <person name="Thompson C.E."/>
            <person name="Bartholomeu D.C."/>
            <person name="Gradia D.F."/>
            <person name="Pavoni D.P."/>
            <person name="Grisard E.C."/>
            <person name="Fantinatti-Garboggini F."/>
            <person name="Marchini F.K."/>
            <person name="Rodrigues-Luiz G.F."/>
            <person name="Wagner G."/>
            <person name="Goldman G.H."/>
            <person name="Fietto J.L."/>
            <person name="Elias M.C."/>
            <person name="Goldman M.H."/>
            <person name="Sagot M.F."/>
            <person name="Pereira M."/>
            <person name="Stoco P.H."/>
            <person name="de Mendonca-Neto R.P."/>
            <person name="Teixeira S.M."/>
            <person name="Maciel T.E."/>
            <person name="de Oliveira Mendes T.A."/>
            <person name="Urmenyi T.P."/>
            <person name="de Souza W."/>
            <person name="Schenkman S."/>
            <person name="de Vasconcelos A.T."/>
        </authorList>
    </citation>
    <scope>NUCLEOTIDE SEQUENCE [LARGE SCALE GENOMIC DNA]</scope>
</reference>
<dbReference type="EMBL" id="ATMH01002641">
    <property type="protein sequence ID" value="EPY32796.1"/>
    <property type="molecule type" value="Genomic_DNA"/>
</dbReference>
<dbReference type="Proteomes" id="UP000015354">
    <property type="component" value="Unassembled WGS sequence"/>
</dbReference>
<dbReference type="AlphaFoldDB" id="S9W050"/>
<proteinExistence type="predicted"/>
<keyword evidence="1" id="KW-1133">Transmembrane helix</keyword>
<protein>
    <submittedName>
        <fullName evidence="2">Uncharacterized protein</fullName>
    </submittedName>
</protein>
<organism evidence="2 3">
    <name type="scientific">Strigomonas culicis</name>
    <dbReference type="NCBI Taxonomy" id="28005"/>
    <lineage>
        <taxon>Eukaryota</taxon>
        <taxon>Discoba</taxon>
        <taxon>Euglenozoa</taxon>
        <taxon>Kinetoplastea</taxon>
        <taxon>Metakinetoplastina</taxon>
        <taxon>Trypanosomatida</taxon>
        <taxon>Trypanosomatidae</taxon>
        <taxon>Strigomonadinae</taxon>
        <taxon>Strigomonas</taxon>
    </lineage>
</organism>
<name>S9W050_9TRYP</name>
<keyword evidence="1" id="KW-0472">Membrane</keyword>
<keyword evidence="1" id="KW-0812">Transmembrane</keyword>
<sequence>MSCQVKCSGFGSVRPECARDPCLANEMCKLADSTITDCAEWCCTSRSGYVFFIVFFFCLGTFALCVMYYLHRLHQINVQAGAVTETGDAMEMKAPPSPEELANARRQKRHVHVDPELMKTLGTEVSAK</sequence>
<accession>S9W050</accession>
<evidence type="ECO:0000313" key="3">
    <source>
        <dbReference type="Proteomes" id="UP000015354"/>
    </source>
</evidence>